<dbReference type="InterPro" id="IPR001841">
    <property type="entry name" value="Znf_RING"/>
</dbReference>
<dbReference type="InterPro" id="IPR051826">
    <property type="entry name" value="E3_ubiquitin-ligase_domain"/>
</dbReference>
<dbReference type="GO" id="GO:0061630">
    <property type="term" value="F:ubiquitin protein ligase activity"/>
    <property type="evidence" value="ECO:0007669"/>
    <property type="project" value="UniProtKB-EC"/>
</dbReference>
<comment type="subcellular location">
    <subcellularLocation>
        <location evidence="1">Membrane</location>
    </subcellularLocation>
</comment>
<dbReference type="PROSITE" id="PS50089">
    <property type="entry name" value="ZF_RING_2"/>
    <property type="match status" value="1"/>
</dbReference>
<keyword evidence="4" id="KW-0862">Zinc</keyword>
<organism evidence="10 11">
    <name type="scientific">Mytilus edulis</name>
    <name type="common">Blue mussel</name>
    <dbReference type="NCBI Taxonomy" id="6550"/>
    <lineage>
        <taxon>Eukaryota</taxon>
        <taxon>Metazoa</taxon>
        <taxon>Spiralia</taxon>
        <taxon>Lophotrochozoa</taxon>
        <taxon>Mollusca</taxon>
        <taxon>Bivalvia</taxon>
        <taxon>Autobranchia</taxon>
        <taxon>Pteriomorphia</taxon>
        <taxon>Mytilida</taxon>
        <taxon>Mytiloidea</taxon>
        <taxon>Mytilidae</taxon>
        <taxon>Mytilinae</taxon>
        <taxon>Mytilus</taxon>
    </lineage>
</organism>
<evidence type="ECO:0000256" key="7">
    <source>
        <dbReference type="PROSITE-ProRule" id="PRU00175"/>
    </source>
</evidence>
<accession>A0A8S3QTR8</accession>
<dbReference type="GO" id="GO:0005737">
    <property type="term" value="C:cytoplasm"/>
    <property type="evidence" value="ECO:0007669"/>
    <property type="project" value="TreeGrafter"/>
</dbReference>
<dbReference type="InterPro" id="IPR003137">
    <property type="entry name" value="PA_domain"/>
</dbReference>
<sequence>MKKFATSVGVYMICWVGFICLAYSKVIVIEHGETIHTFKDEMTGFGPSISENGMKGKLVYFGQIHNTSCLDYGPQSHLQNSIALMRQHGCDIVNMVMSAQRMNYSAVIIGKRKNAVENLMNMSETTAASTQEINIPSVFVEDSVALYLLNFEIDQMRNAYIQITREENEARPFTWTGYIVAGAFMFLLFATICFWNCSKYCRSKTNISSCFGKKRRTSMPSFWNTSEIHEAQFKKSFKYKTCSICLEDFVKKEKLWILPCEHGFHVECIKPWLNEGECKCPVCKRMIISIPL</sequence>
<evidence type="ECO:0000313" key="11">
    <source>
        <dbReference type="Proteomes" id="UP000683360"/>
    </source>
</evidence>
<feature type="transmembrane region" description="Helical" evidence="8">
    <location>
        <begin position="175"/>
        <end position="195"/>
    </location>
</feature>
<dbReference type="SMART" id="SM00184">
    <property type="entry name" value="RING"/>
    <property type="match status" value="1"/>
</dbReference>
<feature type="domain" description="RING-type" evidence="9">
    <location>
        <begin position="242"/>
        <end position="284"/>
    </location>
</feature>
<evidence type="ECO:0000256" key="2">
    <source>
        <dbReference type="ARBA" id="ARBA00022692"/>
    </source>
</evidence>
<evidence type="ECO:0000256" key="1">
    <source>
        <dbReference type="ARBA" id="ARBA00004370"/>
    </source>
</evidence>
<dbReference type="EC" id="2.3.2.27" evidence="10"/>
<dbReference type="Pfam" id="PF13639">
    <property type="entry name" value="zf-RING_2"/>
    <property type="match status" value="1"/>
</dbReference>
<dbReference type="Gene3D" id="3.30.40.10">
    <property type="entry name" value="Zinc/RING finger domain, C3HC4 (zinc finger)"/>
    <property type="match status" value="1"/>
</dbReference>
<keyword evidence="2 8" id="KW-0812">Transmembrane</keyword>
<proteinExistence type="predicted"/>
<evidence type="ECO:0000256" key="5">
    <source>
        <dbReference type="ARBA" id="ARBA00022989"/>
    </source>
</evidence>
<keyword evidence="5 8" id="KW-1133">Transmembrane helix</keyword>
<dbReference type="EMBL" id="CAJPWZ010000659">
    <property type="protein sequence ID" value="CAG2197995.1"/>
    <property type="molecule type" value="Genomic_DNA"/>
</dbReference>
<dbReference type="GO" id="GO:0016020">
    <property type="term" value="C:membrane"/>
    <property type="evidence" value="ECO:0007669"/>
    <property type="project" value="UniProtKB-SubCell"/>
</dbReference>
<name>A0A8S3QTR8_MYTED</name>
<dbReference type="OrthoDB" id="290834at2759"/>
<dbReference type="PANTHER" id="PTHR22765:SF416">
    <property type="entry name" value="E3 UBIQUITIN-PROTEIN LIGASE GODZILLA"/>
    <property type="match status" value="1"/>
</dbReference>
<keyword evidence="6 8" id="KW-0472">Membrane</keyword>
<evidence type="ECO:0000259" key="9">
    <source>
        <dbReference type="PROSITE" id="PS50089"/>
    </source>
</evidence>
<protein>
    <submittedName>
        <fullName evidence="10">RNF13</fullName>
        <ecNumber evidence="10">2.3.2.27</ecNumber>
    </submittedName>
</protein>
<keyword evidence="11" id="KW-1185">Reference proteome</keyword>
<reference evidence="10" key="1">
    <citation type="submission" date="2021-03" db="EMBL/GenBank/DDBJ databases">
        <authorList>
            <person name="Bekaert M."/>
        </authorList>
    </citation>
    <scope>NUCLEOTIDE SEQUENCE</scope>
</reference>
<keyword evidence="3 7" id="KW-0479">Metal-binding</keyword>
<keyword evidence="10" id="KW-0808">Transferase</keyword>
<keyword evidence="3 7" id="KW-0863">Zinc-finger</keyword>
<dbReference type="GO" id="GO:0006511">
    <property type="term" value="P:ubiquitin-dependent protein catabolic process"/>
    <property type="evidence" value="ECO:0007669"/>
    <property type="project" value="TreeGrafter"/>
</dbReference>
<gene>
    <name evidence="10" type="ORF">MEDL_12779</name>
</gene>
<keyword evidence="10" id="KW-0012">Acyltransferase</keyword>
<evidence type="ECO:0000256" key="4">
    <source>
        <dbReference type="ARBA" id="ARBA00022833"/>
    </source>
</evidence>
<dbReference type="InterPro" id="IPR013083">
    <property type="entry name" value="Znf_RING/FYVE/PHD"/>
</dbReference>
<dbReference type="AlphaFoldDB" id="A0A8S3QTR8"/>
<dbReference type="Gene3D" id="3.50.30.30">
    <property type="match status" value="1"/>
</dbReference>
<dbReference type="GO" id="GO:0008270">
    <property type="term" value="F:zinc ion binding"/>
    <property type="evidence" value="ECO:0007669"/>
    <property type="project" value="UniProtKB-KW"/>
</dbReference>
<dbReference type="SUPFAM" id="SSF57850">
    <property type="entry name" value="RING/U-box"/>
    <property type="match status" value="1"/>
</dbReference>
<evidence type="ECO:0000256" key="8">
    <source>
        <dbReference type="SAM" id="Phobius"/>
    </source>
</evidence>
<evidence type="ECO:0000313" key="10">
    <source>
        <dbReference type="EMBL" id="CAG2197995.1"/>
    </source>
</evidence>
<dbReference type="PANTHER" id="PTHR22765">
    <property type="entry name" value="RING FINGER AND PROTEASE ASSOCIATED DOMAIN-CONTAINING"/>
    <property type="match status" value="1"/>
</dbReference>
<dbReference type="Proteomes" id="UP000683360">
    <property type="component" value="Unassembled WGS sequence"/>
</dbReference>
<comment type="caution">
    <text evidence="10">The sequence shown here is derived from an EMBL/GenBank/DDBJ whole genome shotgun (WGS) entry which is preliminary data.</text>
</comment>
<dbReference type="Pfam" id="PF02225">
    <property type="entry name" value="PA"/>
    <property type="match status" value="1"/>
</dbReference>
<evidence type="ECO:0000256" key="3">
    <source>
        <dbReference type="ARBA" id="ARBA00022771"/>
    </source>
</evidence>
<evidence type="ECO:0000256" key="6">
    <source>
        <dbReference type="ARBA" id="ARBA00023136"/>
    </source>
</evidence>